<dbReference type="SMART" id="SM00116">
    <property type="entry name" value="CBS"/>
    <property type="match status" value="2"/>
</dbReference>
<dbReference type="OMA" id="ECMEVFS"/>
<dbReference type="Proteomes" id="UP000036987">
    <property type="component" value="Unassembled WGS sequence"/>
</dbReference>
<feature type="domain" description="CBS" evidence="4">
    <location>
        <begin position="311"/>
        <end position="373"/>
    </location>
</feature>
<keyword evidence="5" id="KW-0418">Kinase</keyword>
<keyword evidence="2 3" id="KW-0129">CBS domain</keyword>
<evidence type="ECO:0000259" key="4">
    <source>
        <dbReference type="PROSITE" id="PS51371"/>
    </source>
</evidence>
<dbReference type="AlphaFoldDB" id="A0A0K9Q5W3"/>
<evidence type="ECO:0000256" key="2">
    <source>
        <dbReference type="ARBA" id="ARBA00023122"/>
    </source>
</evidence>
<feature type="domain" description="CBS" evidence="4">
    <location>
        <begin position="220"/>
        <end position="289"/>
    </location>
</feature>
<keyword evidence="5" id="KW-0808">Transferase</keyword>
<keyword evidence="1" id="KW-0677">Repeat</keyword>
<dbReference type="InterPro" id="IPR050511">
    <property type="entry name" value="AMPK_gamma/SDS23_families"/>
</dbReference>
<comment type="caution">
    <text evidence="5">The sequence shown here is derived from an EMBL/GenBank/DDBJ whole genome shotgun (WGS) entry which is preliminary data.</text>
</comment>
<dbReference type="PANTHER" id="PTHR13780">
    <property type="entry name" value="AMP-ACTIVATED PROTEIN KINASE, GAMMA REGULATORY SUBUNIT"/>
    <property type="match status" value="1"/>
</dbReference>
<evidence type="ECO:0000313" key="6">
    <source>
        <dbReference type="Proteomes" id="UP000036987"/>
    </source>
</evidence>
<organism evidence="5 6">
    <name type="scientific">Zostera marina</name>
    <name type="common">Eelgrass</name>
    <dbReference type="NCBI Taxonomy" id="29655"/>
    <lineage>
        <taxon>Eukaryota</taxon>
        <taxon>Viridiplantae</taxon>
        <taxon>Streptophyta</taxon>
        <taxon>Embryophyta</taxon>
        <taxon>Tracheophyta</taxon>
        <taxon>Spermatophyta</taxon>
        <taxon>Magnoliopsida</taxon>
        <taxon>Liliopsida</taxon>
        <taxon>Zosteraceae</taxon>
        <taxon>Zostera</taxon>
    </lineage>
</organism>
<evidence type="ECO:0000256" key="1">
    <source>
        <dbReference type="ARBA" id="ARBA00022737"/>
    </source>
</evidence>
<dbReference type="OrthoDB" id="449052at2759"/>
<dbReference type="PANTHER" id="PTHR13780:SF101">
    <property type="entry name" value="SNF1-RELATED PROTEIN KINASE REGULATORY SUBUNIT GAMMA-LIKE PV42A"/>
    <property type="match status" value="1"/>
</dbReference>
<dbReference type="PROSITE" id="PS51371">
    <property type="entry name" value="CBS"/>
    <property type="match status" value="2"/>
</dbReference>
<name>A0A0K9Q5W3_ZOSMR</name>
<dbReference type="InterPro" id="IPR046342">
    <property type="entry name" value="CBS_dom_sf"/>
</dbReference>
<sequence length="381" mass="42072">MMLGEQRVVAMKAACRWLRERKVKEVMHNKGKLVEVPYTASLSHTMNALLANDVAAVPVAAPPNRWIGAGGSMILESDPVTGIVRKQYIGIVTMLDVLVHIAEEDGGIKVEGDHDPGTKLDRRMSVPVSSIIGHSLEGLSLWTLNPNSRLLDCMETFSKGVHRALIPLESSTDHVISVELAESSPGYRMLTQKDILSFLKSERNHMKDVMSCTVQELGAINDCVFSITKHTKVIEAIKSMRSASVSSVPIVESLQSDNDQQLLERKRRKLLGTFSATDLRSCPVEELQKWMSASVVEFKTKSKKRPSFKRATTERSSLVTCFPETTLSQVIEDAVSMHVHQVWVIDADGLLTGLVSLTDMLRVIRASLLSADSLSPCEQHT</sequence>
<evidence type="ECO:0000313" key="5">
    <source>
        <dbReference type="EMBL" id="KMZ76022.1"/>
    </source>
</evidence>
<dbReference type="GO" id="GO:0016301">
    <property type="term" value="F:kinase activity"/>
    <property type="evidence" value="ECO:0007669"/>
    <property type="project" value="UniProtKB-KW"/>
</dbReference>
<accession>A0A0K9Q5W3</accession>
<proteinExistence type="predicted"/>
<gene>
    <name evidence="5" type="ORF">ZOSMA_107G00180</name>
</gene>
<protein>
    <submittedName>
        <fullName evidence="5">SNF1-related protein kinase regulatory subunit gamma-like PV42b</fullName>
    </submittedName>
</protein>
<evidence type="ECO:0000256" key="3">
    <source>
        <dbReference type="PROSITE-ProRule" id="PRU00703"/>
    </source>
</evidence>
<dbReference type="Pfam" id="PF00571">
    <property type="entry name" value="CBS"/>
    <property type="match status" value="1"/>
</dbReference>
<dbReference type="STRING" id="29655.A0A0K9Q5W3"/>
<dbReference type="EMBL" id="LFYR01000090">
    <property type="protein sequence ID" value="KMZ76022.1"/>
    <property type="molecule type" value="Genomic_DNA"/>
</dbReference>
<keyword evidence="6" id="KW-1185">Reference proteome</keyword>
<dbReference type="Gene3D" id="3.10.580.10">
    <property type="entry name" value="CBS-domain"/>
    <property type="match status" value="2"/>
</dbReference>
<dbReference type="SUPFAM" id="SSF54631">
    <property type="entry name" value="CBS-domain pair"/>
    <property type="match status" value="2"/>
</dbReference>
<dbReference type="InterPro" id="IPR000644">
    <property type="entry name" value="CBS_dom"/>
</dbReference>
<reference evidence="6" key="1">
    <citation type="journal article" date="2016" name="Nature">
        <title>The genome of the seagrass Zostera marina reveals angiosperm adaptation to the sea.</title>
        <authorList>
            <person name="Olsen J.L."/>
            <person name="Rouze P."/>
            <person name="Verhelst B."/>
            <person name="Lin Y.-C."/>
            <person name="Bayer T."/>
            <person name="Collen J."/>
            <person name="Dattolo E."/>
            <person name="De Paoli E."/>
            <person name="Dittami S."/>
            <person name="Maumus F."/>
            <person name="Michel G."/>
            <person name="Kersting A."/>
            <person name="Lauritano C."/>
            <person name="Lohaus R."/>
            <person name="Toepel M."/>
            <person name="Tonon T."/>
            <person name="Vanneste K."/>
            <person name="Amirebrahimi M."/>
            <person name="Brakel J."/>
            <person name="Bostroem C."/>
            <person name="Chovatia M."/>
            <person name="Grimwood J."/>
            <person name="Jenkins J.W."/>
            <person name="Jueterbock A."/>
            <person name="Mraz A."/>
            <person name="Stam W.T."/>
            <person name="Tice H."/>
            <person name="Bornberg-Bauer E."/>
            <person name="Green P.J."/>
            <person name="Pearson G.A."/>
            <person name="Procaccini G."/>
            <person name="Duarte C.M."/>
            <person name="Schmutz J."/>
            <person name="Reusch T.B.H."/>
            <person name="Van de Peer Y."/>
        </authorList>
    </citation>
    <scope>NUCLEOTIDE SEQUENCE [LARGE SCALE GENOMIC DNA]</scope>
    <source>
        <strain evidence="6">cv. Finnish</strain>
    </source>
</reference>